<proteinExistence type="predicted"/>
<evidence type="ECO:0000313" key="2">
    <source>
        <dbReference type="Proteomes" id="UP000237105"/>
    </source>
</evidence>
<name>A0A2P5AYQ7_PARAD</name>
<feature type="non-terminal residue" evidence="1">
    <location>
        <position position="1"/>
    </location>
</feature>
<dbReference type="EMBL" id="JXTB01000409">
    <property type="protein sequence ID" value="PON41692.1"/>
    <property type="molecule type" value="Genomic_DNA"/>
</dbReference>
<keyword evidence="2" id="KW-1185">Reference proteome</keyword>
<comment type="caution">
    <text evidence="1">The sequence shown here is derived from an EMBL/GenBank/DDBJ whole genome shotgun (WGS) entry which is preliminary data.</text>
</comment>
<dbReference type="AlphaFoldDB" id="A0A2P5AYQ7"/>
<gene>
    <name evidence="1" type="ORF">PanWU01x14_287550</name>
</gene>
<organism evidence="1 2">
    <name type="scientific">Parasponia andersonii</name>
    <name type="common">Sponia andersonii</name>
    <dbReference type="NCBI Taxonomy" id="3476"/>
    <lineage>
        <taxon>Eukaryota</taxon>
        <taxon>Viridiplantae</taxon>
        <taxon>Streptophyta</taxon>
        <taxon>Embryophyta</taxon>
        <taxon>Tracheophyta</taxon>
        <taxon>Spermatophyta</taxon>
        <taxon>Magnoliopsida</taxon>
        <taxon>eudicotyledons</taxon>
        <taxon>Gunneridae</taxon>
        <taxon>Pentapetalae</taxon>
        <taxon>rosids</taxon>
        <taxon>fabids</taxon>
        <taxon>Rosales</taxon>
        <taxon>Cannabaceae</taxon>
        <taxon>Parasponia</taxon>
    </lineage>
</organism>
<sequence length="73" mass="8332">YRPVTKSPVNPEVPIKNAFSILKKDLGEEIQNQGEPLMGKKKIWADDAEENLEVENQAIRRNNDDEILLNAED</sequence>
<reference evidence="2" key="1">
    <citation type="submission" date="2016-06" db="EMBL/GenBank/DDBJ databases">
        <title>Parallel loss of symbiosis genes in relatives of nitrogen-fixing non-legume Parasponia.</title>
        <authorList>
            <person name="Van Velzen R."/>
            <person name="Holmer R."/>
            <person name="Bu F."/>
            <person name="Rutten L."/>
            <person name="Van Zeijl A."/>
            <person name="Liu W."/>
            <person name="Santuari L."/>
            <person name="Cao Q."/>
            <person name="Sharma T."/>
            <person name="Shen D."/>
            <person name="Roswanjaya Y."/>
            <person name="Wardhani T."/>
            <person name="Kalhor M.S."/>
            <person name="Jansen J."/>
            <person name="Van den Hoogen J."/>
            <person name="Gungor B."/>
            <person name="Hartog M."/>
            <person name="Hontelez J."/>
            <person name="Verver J."/>
            <person name="Yang W.-C."/>
            <person name="Schijlen E."/>
            <person name="Repin R."/>
            <person name="Schilthuizen M."/>
            <person name="Schranz E."/>
            <person name="Heidstra R."/>
            <person name="Miyata K."/>
            <person name="Fedorova E."/>
            <person name="Kohlen W."/>
            <person name="Bisseling T."/>
            <person name="Smit S."/>
            <person name="Geurts R."/>
        </authorList>
    </citation>
    <scope>NUCLEOTIDE SEQUENCE [LARGE SCALE GENOMIC DNA]</scope>
    <source>
        <strain evidence="2">cv. WU1-14</strain>
    </source>
</reference>
<evidence type="ECO:0000313" key="1">
    <source>
        <dbReference type="EMBL" id="PON41692.1"/>
    </source>
</evidence>
<dbReference type="Proteomes" id="UP000237105">
    <property type="component" value="Unassembled WGS sequence"/>
</dbReference>
<protein>
    <submittedName>
        <fullName evidence="1">Uncharacterized protein</fullName>
    </submittedName>
</protein>
<accession>A0A2P5AYQ7</accession>